<dbReference type="Proteomes" id="UP000062043">
    <property type="component" value="Chromosome"/>
</dbReference>
<reference evidence="1 2" key="1">
    <citation type="submission" date="2014-01" db="EMBL/GenBank/DDBJ databases">
        <title>Genome sequencing of Thermococcus guaymasensis.</title>
        <authorList>
            <person name="Zhang X."/>
            <person name="Alvare G."/>
            <person name="Fristensky B."/>
            <person name="Chen L."/>
            <person name="Suen T."/>
            <person name="Chen Q."/>
            <person name="Ma K."/>
        </authorList>
    </citation>
    <scope>NUCLEOTIDE SEQUENCE [LARGE SCALE GENOMIC DNA]</scope>
    <source>
        <strain evidence="1 2">DSM 11113</strain>
    </source>
</reference>
<dbReference type="PIRSF" id="PIRSF004897">
    <property type="entry name" value="UCP004897_ACT"/>
    <property type="match status" value="1"/>
</dbReference>
<dbReference type="AlphaFoldDB" id="A0A0X1KKA8"/>
<proteinExistence type="predicted"/>
<evidence type="ECO:0008006" key="3">
    <source>
        <dbReference type="Google" id="ProtNLM"/>
    </source>
</evidence>
<evidence type="ECO:0000313" key="1">
    <source>
        <dbReference type="EMBL" id="AJC71694.1"/>
    </source>
</evidence>
<protein>
    <recommendedName>
        <fullName evidence="3">Regulator of amino acid metabolism, contains ACT domain protein</fullName>
    </recommendedName>
</protein>
<dbReference type="EMBL" id="CP007140">
    <property type="protein sequence ID" value="AJC71694.1"/>
    <property type="molecule type" value="Genomic_DNA"/>
</dbReference>
<dbReference type="GeneID" id="27135119"/>
<gene>
    <name evidence="1" type="ORF">X802_05550</name>
</gene>
<sequence>MMLILEEYFKNYPARRKVVEFLFENGLSVKNGRIYLRNVEIPISELARVIGVNRKIIYHTIEYIEKTPALRLIFERLNPLPSLIDVAPLMGWEVLEIELEKDKYMEGFHRVLKLLHEHKVPVMEVFSRNLREEPSKLYIVIDGTLPVEAFVKIKEIEGFKRLIIRTPEKDKTKFVCEYCEVKFCPKRVLLERLSNLQP</sequence>
<dbReference type="PATRIC" id="fig|1432656.3.peg.1079"/>
<organism evidence="1 2">
    <name type="scientific">Thermococcus guaymasensis DSM 11113</name>
    <dbReference type="NCBI Taxonomy" id="1432656"/>
    <lineage>
        <taxon>Archaea</taxon>
        <taxon>Methanobacteriati</taxon>
        <taxon>Methanobacteriota</taxon>
        <taxon>Thermococci</taxon>
        <taxon>Thermococcales</taxon>
        <taxon>Thermococcaceae</taxon>
        <taxon>Thermococcus</taxon>
    </lineage>
</organism>
<accession>A0A0X1KKA8</accession>
<evidence type="ECO:0000313" key="2">
    <source>
        <dbReference type="Proteomes" id="UP000062043"/>
    </source>
</evidence>
<dbReference type="InterPro" id="IPR014424">
    <property type="entry name" value="UCP004897_ACT"/>
</dbReference>
<dbReference type="STRING" id="1432656.X802_05550"/>
<dbReference type="KEGG" id="tgy:X802_05550"/>
<name>A0A0X1KKA8_9EURY</name>
<dbReference type="OrthoDB" id="30884at2157"/>
<dbReference type="RefSeq" id="WP_062371652.1">
    <property type="nucleotide sequence ID" value="NZ_CP007140.1"/>
</dbReference>
<keyword evidence="2" id="KW-1185">Reference proteome</keyword>